<proteinExistence type="predicted"/>
<organism evidence="2 3">
    <name type="scientific">Zymoseptoria brevis</name>
    <dbReference type="NCBI Taxonomy" id="1047168"/>
    <lineage>
        <taxon>Eukaryota</taxon>
        <taxon>Fungi</taxon>
        <taxon>Dikarya</taxon>
        <taxon>Ascomycota</taxon>
        <taxon>Pezizomycotina</taxon>
        <taxon>Dothideomycetes</taxon>
        <taxon>Dothideomycetidae</taxon>
        <taxon>Mycosphaerellales</taxon>
        <taxon>Mycosphaerellaceae</taxon>
        <taxon>Zymoseptoria</taxon>
    </lineage>
</organism>
<evidence type="ECO:0000313" key="3">
    <source>
        <dbReference type="Proteomes" id="UP000033647"/>
    </source>
</evidence>
<reference evidence="2 3" key="1">
    <citation type="submission" date="2015-03" db="EMBL/GenBank/DDBJ databases">
        <title>RNA-seq based gene annotation and comparative genomics of four Zymoseptoria species reveal species-specific pathogenicity related genes and transposable element activity.</title>
        <authorList>
            <person name="Grandaubert J."/>
            <person name="Bhattacharyya A."/>
            <person name="Stukenbrock E.H."/>
        </authorList>
    </citation>
    <scope>NUCLEOTIDE SEQUENCE [LARGE SCALE GENOMIC DNA]</scope>
    <source>
        <strain evidence="2 3">Zb18110</strain>
    </source>
</reference>
<feature type="compositionally biased region" description="Polar residues" evidence="1">
    <location>
        <begin position="9"/>
        <end position="24"/>
    </location>
</feature>
<dbReference type="EMBL" id="LAFY01000310">
    <property type="protein sequence ID" value="KJY00687.1"/>
    <property type="molecule type" value="Genomic_DNA"/>
</dbReference>
<accession>A0A0F4GTE8</accession>
<evidence type="ECO:0000313" key="2">
    <source>
        <dbReference type="EMBL" id="KJY00687.1"/>
    </source>
</evidence>
<comment type="caution">
    <text evidence="2">The sequence shown here is derived from an EMBL/GenBank/DDBJ whole genome shotgun (WGS) entry which is preliminary data.</text>
</comment>
<protein>
    <submittedName>
        <fullName evidence="2">Uncharacterized protein</fullName>
    </submittedName>
</protein>
<feature type="compositionally biased region" description="Basic and acidic residues" evidence="1">
    <location>
        <begin position="25"/>
        <end position="34"/>
    </location>
</feature>
<sequence>MVRERVAPSSAQRKISQTPYQKPSESARKQRASKDSVAADYAEAMCEAQLLRETQQMSDQELSSAQLLRELEESACRFLLLK</sequence>
<feature type="region of interest" description="Disordered" evidence="1">
    <location>
        <begin position="1"/>
        <end position="36"/>
    </location>
</feature>
<keyword evidence="3" id="KW-1185">Reference proteome</keyword>
<dbReference type="Proteomes" id="UP000033647">
    <property type="component" value="Unassembled WGS sequence"/>
</dbReference>
<gene>
    <name evidence="2" type="ORF">TI39_contig318g00003</name>
</gene>
<name>A0A0F4GTE8_9PEZI</name>
<evidence type="ECO:0000256" key="1">
    <source>
        <dbReference type="SAM" id="MobiDB-lite"/>
    </source>
</evidence>
<dbReference type="AlphaFoldDB" id="A0A0F4GTE8"/>